<keyword evidence="4" id="KW-0227">DNA damage</keyword>
<name>A0ABR2SZG9_9ROSI</name>
<dbReference type="Pfam" id="PF21218">
    <property type="entry name" value="Fpg-like_C"/>
    <property type="match status" value="1"/>
</dbReference>
<comment type="similarity">
    <text evidence="2">Belongs to the FPG family.</text>
</comment>
<keyword evidence="6" id="KW-0238">DNA-binding</keyword>
<feature type="compositionally biased region" description="Basic residues" evidence="12">
    <location>
        <begin position="316"/>
        <end position="328"/>
    </location>
</feature>
<evidence type="ECO:0000256" key="11">
    <source>
        <dbReference type="ARBA" id="ARBA00044632"/>
    </source>
</evidence>
<evidence type="ECO:0000256" key="4">
    <source>
        <dbReference type="ARBA" id="ARBA00022763"/>
    </source>
</evidence>
<comment type="subunit">
    <text evidence="3">Monomer.</text>
</comment>
<dbReference type="Pfam" id="PF01149">
    <property type="entry name" value="Fapy_DNA_glyco"/>
    <property type="match status" value="1"/>
</dbReference>
<dbReference type="Gene3D" id="1.10.8.50">
    <property type="match status" value="2"/>
</dbReference>
<feature type="compositionally biased region" description="Polar residues" evidence="12">
    <location>
        <begin position="413"/>
        <end position="433"/>
    </location>
</feature>
<evidence type="ECO:0000256" key="12">
    <source>
        <dbReference type="SAM" id="MobiDB-lite"/>
    </source>
</evidence>
<accession>A0ABR2SZG9</accession>
<evidence type="ECO:0000256" key="10">
    <source>
        <dbReference type="ARBA" id="ARBA00023295"/>
    </source>
</evidence>
<comment type="catalytic activity">
    <reaction evidence="1">
        <text>Hydrolysis of DNA containing ring-opened 7-methylguanine residues, releasing 2,6-diamino-4-hydroxy-5-(N-methyl)formamidopyrimidine.</text>
        <dbReference type="EC" id="3.2.2.23"/>
    </reaction>
</comment>
<feature type="compositionally biased region" description="Acidic residues" evidence="12">
    <location>
        <begin position="333"/>
        <end position="350"/>
    </location>
</feature>
<feature type="region of interest" description="Disordered" evidence="12">
    <location>
        <begin position="309"/>
        <end position="440"/>
    </location>
</feature>
<evidence type="ECO:0000256" key="8">
    <source>
        <dbReference type="ARBA" id="ARBA00023239"/>
    </source>
</evidence>
<dbReference type="SUPFAM" id="SSF46946">
    <property type="entry name" value="S13-like H2TH domain"/>
    <property type="match status" value="1"/>
</dbReference>
<gene>
    <name evidence="14" type="ORF">V6N11_032059</name>
</gene>
<comment type="caution">
    <text evidence="14">The sequence shown here is derived from an EMBL/GenBank/DDBJ whole genome shotgun (WGS) entry which is preliminary data.</text>
</comment>
<organism evidence="14 15">
    <name type="scientific">Hibiscus sabdariffa</name>
    <name type="common">roselle</name>
    <dbReference type="NCBI Taxonomy" id="183260"/>
    <lineage>
        <taxon>Eukaryota</taxon>
        <taxon>Viridiplantae</taxon>
        <taxon>Streptophyta</taxon>
        <taxon>Embryophyta</taxon>
        <taxon>Tracheophyta</taxon>
        <taxon>Spermatophyta</taxon>
        <taxon>Magnoliopsida</taxon>
        <taxon>eudicotyledons</taxon>
        <taxon>Gunneridae</taxon>
        <taxon>Pentapetalae</taxon>
        <taxon>rosids</taxon>
        <taxon>malvids</taxon>
        <taxon>Malvales</taxon>
        <taxon>Malvaceae</taxon>
        <taxon>Malvoideae</taxon>
        <taxon>Hibiscus</taxon>
    </lineage>
</organism>
<keyword evidence="10" id="KW-0326">Glycosidase</keyword>
<dbReference type="Gene3D" id="3.20.190.10">
    <property type="entry name" value="MutM-like, N-terminal"/>
    <property type="match status" value="1"/>
</dbReference>
<dbReference type="InterPro" id="IPR015886">
    <property type="entry name" value="H2TH_FPG"/>
</dbReference>
<reference evidence="14 15" key="1">
    <citation type="journal article" date="2024" name="G3 (Bethesda)">
        <title>Genome assembly of Hibiscus sabdariffa L. provides insights into metabolisms of medicinal natural products.</title>
        <authorList>
            <person name="Kim T."/>
        </authorList>
    </citation>
    <scope>NUCLEOTIDE SEQUENCE [LARGE SCALE GENOMIC DNA]</scope>
    <source>
        <strain evidence="14">TK-2024</strain>
        <tissue evidence="14">Old leaves</tissue>
    </source>
</reference>
<evidence type="ECO:0000256" key="9">
    <source>
        <dbReference type="ARBA" id="ARBA00023268"/>
    </source>
</evidence>
<proteinExistence type="inferred from homology"/>
<dbReference type="Proteomes" id="UP001396334">
    <property type="component" value="Unassembled WGS sequence"/>
</dbReference>
<keyword evidence="15" id="KW-1185">Reference proteome</keyword>
<evidence type="ECO:0000313" key="15">
    <source>
        <dbReference type="Proteomes" id="UP001396334"/>
    </source>
</evidence>
<evidence type="ECO:0000256" key="7">
    <source>
        <dbReference type="ARBA" id="ARBA00023204"/>
    </source>
</evidence>
<protein>
    <recommendedName>
        <fullName evidence="13">Formamidopyrimidine-DNA glycosylase catalytic domain-containing protein</fullName>
    </recommendedName>
</protein>
<comment type="catalytic activity">
    <reaction evidence="11">
        <text>2'-deoxyribonucleotide-(2'-deoxyribose 5'-phosphate)-2'-deoxyribonucleotide-DNA = a 3'-end 2'-deoxyribonucleotide-(2,3-dehydro-2,3-deoxyribose 5'-phosphate)-DNA + a 5'-end 5'-phospho-2'-deoxyribonucleoside-DNA + H(+)</text>
        <dbReference type="Rhea" id="RHEA:66592"/>
        <dbReference type="Rhea" id="RHEA-COMP:13180"/>
        <dbReference type="Rhea" id="RHEA-COMP:16897"/>
        <dbReference type="Rhea" id="RHEA-COMP:17067"/>
        <dbReference type="ChEBI" id="CHEBI:15378"/>
        <dbReference type="ChEBI" id="CHEBI:136412"/>
        <dbReference type="ChEBI" id="CHEBI:157695"/>
        <dbReference type="ChEBI" id="CHEBI:167181"/>
        <dbReference type="EC" id="4.2.99.18"/>
    </reaction>
</comment>
<keyword evidence="9" id="KW-0511">Multifunctional enzyme</keyword>
<dbReference type="SMART" id="SM00898">
    <property type="entry name" value="Fapy_DNA_glyco"/>
    <property type="match status" value="1"/>
</dbReference>
<evidence type="ECO:0000313" key="14">
    <source>
        <dbReference type="EMBL" id="KAK9030641.1"/>
    </source>
</evidence>
<dbReference type="CDD" id="cd08972">
    <property type="entry name" value="PF_Nei_N"/>
    <property type="match status" value="1"/>
</dbReference>
<keyword evidence="5" id="KW-0378">Hydrolase</keyword>
<dbReference type="EMBL" id="JBBPBN010000010">
    <property type="protein sequence ID" value="KAK9030641.1"/>
    <property type="molecule type" value="Genomic_DNA"/>
</dbReference>
<evidence type="ECO:0000256" key="5">
    <source>
        <dbReference type="ARBA" id="ARBA00022801"/>
    </source>
</evidence>
<dbReference type="SMART" id="SM01232">
    <property type="entry name" value="H2TH"/>
    <property type="match status" value="1"/>
</dbReference>
<keyword evidence="8" id="KW-0456">Lyase</keyword>
<dbReference type="InterPro" id="IPR010979">
    <property type="entry name" value="Ribosomal_uS13-like_H2TH"/>
</dbReference>
<keyword evidence="7" id="KW-0234">DNA repair</keyword>
<evidence type="ECO:0000256" key="3">
    <source>
        <dbReference type="ARBA" id="ARBA00011245"/>
    </source>
</evidence>
<dbReference type="InterPro" id="IPR020629">
    <property type="entry name" value="FPG_Glyclase"/>
</dbReference>
<dbReference type="PANTHER" id="PTHR22993:SF9">
    <property type="entry name" value="FORMAMIDOPYRIMIDINE-DNA GLYCOSYLASE"/>
    <property type="match status" value="1"/>
</dbReference>
<feature type="compositionally biased region" description="Basic residues" evidence="12">
    <location>
        <begin position="366"/>
        <end position="376"/>
    </location>
</feature>
<evidence type="ECO:0000256" key="2">
    <source>
        <dbReference type="ARBA" id="ARBA00009409"/>
    </source>
</evidence>
<dbReference type="InterPro" id="IPR012319">
    <property type="entry name" value="FPG_cat"/>
</dbReference>
<dbReference type="Pfam" id="PF06831">
    <property type="entry name" value="H2TH"/>
    <property type="match status" value="1"/>
</dbReference>
<feature type="domain" description="Formamidopyrimidine-DNA glycosylase catalytic" evidence="13">
    <location>
        <begin position="2"/>
        <end position="129"/>
    </location>
</feature>
<dbReference type="PROSITE" id="PS51068">
    <property type="entry name" value="FPG_CAT"/>
    <property type="match status" value="1"/>
</dbReference>
<evidence type="ECO:0000256" key="6">
    <source>
        <dbReference type="ARBA" id="ARBA00023125"/>
    </source>
</evidence>
<evidence type="ECO:0000256" key="1">
    <source>
        <dbReference type="ARBA" id="ARBA00001668"/>
    </source>
</evidence>
<dbReference type="PANTHER" id="PTHR22993">
    <property type="entry name" value="FORMAMIDOPYRIMIDINE-DNA GLYCOSYLASE"/>
    <property type="match status" value="1"/>
</dbReference>
<dbReference type="NCBIfam" id="TIGR00577">
    <property type="entry name" value="fpg"/>
    <property type="match status" value="1"/>
</dbReference>
<dbReference type="SUPFAM" id="SSF81624">
    <property type="entry name" value="N-terminal domain of MutM-like DNA repair proteins"/>
    <property type="match status" value="1"/>
</dbReference>
<dbReference type="InterPro" id="IPR049332">
    <property type="entry name" value="Fpg-like_C"/>
</dbReference>
<evidence type="ECO:0000259" key="13">
    <source>
        <dbReference type="PROSITE" id="PS51068"/>
    </source>
</evidence>
<sequence>MPELPEVEAARRAVEENCLGKKIKRAIIADDSKVIEGVSSSEFESAVVGKTIVSAHRKGKNLWLQLDSPPFPSFQFGMAGAIYIKGVAVTKYKRSAAKDNDEWPSKYSKFFVELDDGVELSFTDKRRFARVRLLKDPTAVPPISELGPDALFEPMTVDEFTESLSKKKIAIKALLLDQSYISGIGNWIADEVLYQARIHPLQASSSLSKENCATLHKCIKEVIQYSVEVDADSCRFPNDWLFHFRWGKKSGKIKVEVGADSSQFPSNWIFHSREKKPGKAFVDGKKIDFINAGGRTSAYVPELQKLSGTSASKAAGKPRKQASKRKGGKAKDSDEDEEGAGDEPTSEEEETTKIAKSRKGVDPKGRSKKPPVKRKNKESDDDGGDDGGKSDVSSESDDEDLKEKAGKVKTRTSNKQAKTAKTSSGQAASSQNGKKPKRAK</sequence>
<dbReference type="InterPro" id="IPR035937">
    <property type="entry name" value="FPG_N"/>
</dbReference>